<dbReference type="GO" id="GO:0016020">
    <property type="term" value="C:membrane"/>
    <property type="evidence" value="ECO:0007669"/>
    <property type="project" value="TreeGrafter"/>
</dbReference>
<feature type="transmembrane region" description="Helical" evidence="1">
    <location>
        <begin position="310"/>
        <end position="330"/>
    </location>
</feature>
<feature type="transmembrane region" description="Helical" evidence="1">
    <location>
        <begin position="21"/>
        <end position="38"/>
    </location>
</feature>
<keyword evidence="1" id="KW-1133">Transmembrane helix</keyword>
<sequence>MHPTIPAQRTEHARRSRLPSLTGLRFFAALFVFLFHMTQMNSPLDPGSPMNPFADQGLAHATEKLFSRAGYLGVSFFFVLSGFVLTWVARPGERLRDFYRRRLLKIFPNHLVTWVLAMVLFAGATVGPAVWGANLALVNSWYPRLDINLGANPPSWSLCSELLFYLLFPFALRPVLRIADRRLWMWAWLMVAGTVAVALAGAYLVTDTPRPALLPVSPTQFWFGYFFPPLRMFEFVLGMLLARIVAAGRWPRIGIVPAVLLVVAGYAATMVLPFQFGFVAATVLPVGALISAVATADVRGTRTLMRGRTMQWLGEVSFGFYLCQAIVLFYGRTLLDGDQWGFGPVGGVLALLGACALSLVAGWLLMVCVERPAMRRWSAARGAGTSLTVRRSVPAERTRVDA</sequence>
<dbReference type="RefSeq" id="WP_087927159.1">
    <property type="nucleotide sequence ID" value="NZ_CP021744.1"/>
</dbReference>
<accession>A0A1Z2L3W9</accession>
<reference evidence="3 4" key="1">
    <citation type="submission" date="2017-06" db="EMBL/GenBank/DDBJ databases">
        <title>Streptomyces albireticuli Genome sequencing and assembly.</title>
        <authorList>
            <person name="Wang Y."/>
            <person name="Du B."/>
            <person name="Ding Y."/>
            <person name="Liu H."/>
            <person name="Hou Q."/>
            <person name="Liu K."/>
            <person name="Yao L."/>
            <person name="Wang C."/>
        </authorList>
    </citation>
    <scope>NUCLEOTIDE SEQUENCE [LARGE SCALE GENOMIC DNA]</scope>
    <source>
        <strain evidence="3 4">MDJK11</strain>
    </source>
</reference>
<protein>
    <recommendedName>
        <fullName evidence="2">Acyltransferase 3 domain-containing protein</fullName>
    </recommendedName>
</protein>
<feature type="transmembrane region" description="Helical" evidence="1">
    <location>
        <begin position="253"/>
        <end position="272"/>
    </location>
</feature>
<dbReference type="PANTHER" id="PTHR23028:SF53">
    <property type="entry name" value="ACYL_TRANSF_3 DOMAIN-CONTAINING PROTEIN"/>
    <property type="match status" value="1"/>
</dbReference>
<feature type="domain" description="Acyltransferase 3" evidence="2">
    <location>
        <begin position="20"/>
        <end position="365"/>
    </location>
</feature>
<evidence type="ECO:0000256" key="1">
    <source>
        <dbReference type="SAM" id="Phobius"/>
    </source>
</evidence>
<dbReference type="Proteomes" id="UP000195755">
    <property type="component" value="Chromosome"/>
</dbReference>
<evidence type="ECO:0000313" key="3">
    <source>
        <dbReference type="EMBL" id="ARZ68968.1"/>
    </source>
</evidence>
<gene>
    <name evidence="3" type="ORF">SMD11_3332</name>
</gene>
<dbReference type="Pfam" id="PF01757">
    <property type="entry name" value="Acyl_transf_3"/>
    <property type="match status" value="1"/>
</dbReference>
<feature type="transmembrane region" description="Helical" evidence="1">
    <location>
        <begin position="111"/>
        <end position="133"/>
    </location>
</feature>
<dbReference type="InterPro" id="IPR002656">
    <property type="entry name" value="Acyl_transf_3_dom"/>
</dbReference>
<feature type="transmembrane region" description="Helical" evidence="1">
    <location>
        <begin position="153"/>
        <end position="172"/>
    </location>
</feature>
<dbReference type="EMBL" id="CP021744">
    <property type="protein sequence ID" value="ARZ68968.1"/>
    <property type="molecule type" value="Genomic_DNA"/>
</dbReference>
<keyword evidence="1" id="KW-0472">Membrane</keyword>
<feature type="transmembrane region" description="Helical" evidence="1">
    <location>
        <begin position="225"/>
        <end position="246"/>
    </location>
</feature>
<keyword evidence="1" id="KW-0812">Transmembrane</keyword>
<dbReference type="KEGG" id="salj:SMD11_3332"/>
<organism evidence="3 4">
    <name type="scientific">Streptomyces albireticuli</name>
    <dbReference type="NCBI Taxonomy" id="1940"/>
    <lineage>
        <taxon>Bacteria</taxon>
        <taxon>Bacillati</taxon>
        <taxon>Actinomycetota</taxon>
        <taxon>Actinomycetes</taxon>
        <taxon>Kitasatosporales</taxon>
        <taxon>Streptomycetaceae</taxon>
        <taxon>Streptomyces</taxon>
    </lineage>
</organism>
<dbReference type="GO" id="GO:0000271">
    <property type="term" value="P:polysaccharide biosynthetic process"/>
    <property type="evidence" value="ECO:0007669"/>
    <property type="project" value="TreeGrafter"/>
</dbReference>
<evidence type="ECO:0000259" key="2">
    <source>
        <dbReference type="Pfam" id="PF01757"/>
    </source>
</evidence>
<dbReference type="PANTHER" id="PTHR23028">
    <property type="entry name" value="ACETYLTRANSFERASE"/>
    <property type="match status" value="1"/>
</dbReference>
<evidence type="ECO:0000313" key="4">
    <source>
        <dbReference type="Proteomes" id="UP000195755"/>
    </source>
</evidence>
<dbReference type="GO" id="GO:0016747">
    <property type="term" value="F:acyltransferase activity, transferring groups other than amino-acyl groups"/>
    <property type="evidence" value="ECO:0007669"/>
    <property type="project" value="InterPro"/>
</dbReference>
<name>A0A1Z2L3W9_9ACTN</name>
<proteinExistence type="predicted"/>
<feature type="transmembrane region" description="Helical" evidence="1">
    <location>
        <begin position="69"/>
        <end position="90"/>
    </location>
</feature>
<dbReference type="InterPro" id="IPR050879">
    <property type="entry name" value="Acyltransferase_3"/>
</dbReference>
<dbReference type="AlphaFoldDB" id="A0A1Z2L3W9"/>
<feature type="transmembrane region" description="Helical" evidence="1">
    <location>
        <begin position="278"/>
        <end position="298"/>
    </location>
</feature>
<feature type="transmembrane region" description="Helical" evidence="1">
    <location>
        <begin position="342"/>
        <end position="366"/>
    </location>
</feature>
<feature type="transmembrane region" description="Helical" evidence="1">
    <location>
        <begin position="184"/>
        <end position="205"/>
    </location>
</feature>
<dbReference type="OrthoDB" id="9796461at2"/>